<reference evidence="3 4" key="1">
    <citation type="submission" date="2019-07" db="EMBL/GenBank/DDBJ databases">
        <title>Finished genome of Venturia effusa.</title>
        <authorList>
            <person name="Young C.A."/>
            <person name="Cox M.P."/>
            <person name="Ganley A.R.D."/>
            <person name="David W.J."/>
        </authorList>
    </citation>
    <scope>NUCLEOTIDE SEQUENCE [LARGE SCALE GENOMIC DNA]</scope>
    <source>
        <strain evidence="4">albino</strain>
    </source>
</reference>
<gene>
    <name evidence="3" type="ORF">FKW77_000976</name>
</gene>
<evidence type="ECO:0000313" key="3">
    <source>
        <dbReference type="EMBL" id="QDS67476.1"/>
    </source>
</evidence>
<proteinExistence type="predicted"/>
<evidence type="ECO:0000313" key="4">
    <source>
        <dbReference type="Proteomes" id="UP000316270"/>
    </source>
</evidence>
<feature type="compositionally biased region" description="Pro residues" evidence="1">
    <location>
        <begin position="35"/>
        <end position="70"/>
    </location>
</feature>
<name>A0A517KVS2_9PEZI</name>
<evidence type="ECO:0000256" key="2">
    <source>
        <dbReference type="SAM" id="SignalP"/>
    </source>
</evidence>
<feature type="region of interest" description="Disordered" evidence="1">
    <location>
        <begin position="35"/>
        <end position="93"/>
    </location>
</feature>
<evidence type="ECO:0000256" key="1">
    <source>
        <dbReference type="SAM" id="MobiDB-lite"/>
    </source>
</evidence>
<evidence type="ECO:0008006" key="5">
    <source>
        <dbReference type="Google" id="ProtNLM"/>
    </source>
</evidence>
<sequence length="277" mass="30848">MFALRSLGLIWLLYVILPASGDPIPRPIANPNPFPNPFPIANPTPNPIASPKPKPIPNAIPNPNPNPVAQPPVKHRPIIKPSQPPPRPPPVTGPLAKWKGKGKIWDSGGGSKPPPGACPTSDPTVFVTRPENMLPIDVNVAQDPRTQFPITGFFRIAVNALHRREPISYGSELYDPLTDSRFSVEYTTYQTFLAREPGQGLWVSNFEVGINSEEQEIKALNGRTIHWPGMNPRWQMSVEQEFDHAHPDSSWVVTWSKFRQYCKAVFLVPNFDYSCGK</sequence>
<feature type="signal peptide" evidence="2">
    <location>
        <begin position="1"/>
        <end position="21"/>
    </location>
</feature>
<dbReference type="AlphaFoldDB" id="A0A517KVS2"/>
<feature type="chain" id="PRO_5021977838" description="Enterotoxin" evidence="2">
    <location>
        <begin position="22"/>
        <end position="277"/>
    </location>
</feature>
<accession>A0A517KVS2</accession>
<feature type="compositionally biased region" description="Pro residues" evidence="1">
    <location>
        <begin position="82"/>
        <end position="92"/>
    </location>
</feature>
<dbReference type="EMBL" id="CP042185">
    <property type="protein sequence ID" value="QDS67476.1"/>
    <property type="molecule type" value="Genomic_DNA"/>
</dbReference>
<keyword evidence="4" id="KW-1185">Reference proteome</keyword>
<dbReference type="Proteomes" id="UP000316270">
    <property type="component" value="Chromosome 1"/>
</dbReference>
<organism evidence="3 4">
    <name type="scientific">Venturia effusa</name>
    <dbReference type="NCBI Taxonomy" id="50376"/>
    <lineage>
        <taxon>Eukaryota</taxon>
        <taxon>Fungi</taxon>
        <taxon>Dikarya</taxon>
        <taxon>Ascomycota</taxon>
        <taxon>Pezizomycotina</taxon>
        <taxon>Dothideomycetes</taxon>
        <taxon>Pleosporomycetidae</taxon>
        <taxon>Venturiales</taxon>
        <taxon>Venturiaceae</taxon>
        <taxon>Venturia</taxon>
    </lineage>
</organism>
<keyword evidence="2" id="KW-0732">Signal</keyword>
<protein>
    <recommendedName>
        <fullName evidence="5">Enterotoxin</fullName>
    </recommendedName>
</protein>